<evidence type="ECO:0000256" key="6">
    <source>
        <dbReference type="SAM" id="Phobius"/>
    </source>
</evidence>
<proteinExistence type="inferred from homology"/>
<comment type="similarity">
    <text evidence="5">Belongs to the SAT4 family.</text>
</comment>
<feature type="transmembrane region" description="Helical" evidence="6">
    <location>
        <begin position="191"/>
        <end position="213"/>
    </location>
</feature>
<organism evidence="8 9">
    <name type="scientific">Bombardia bombarda</name>
    <dbReference type="NCBI Taxonomy" id="252184"/>
    <lineage>
        <taxon>Eukaryota</taxon>
        <taxon>Fungi</taxon>
        <taxon>Dikarya</taxon>
        <taxon>Ascomycota</taxon>
        <taxon>Pezizomycotina</taxon>
        <taxon>Sordariomycetes</taxon>
        <taxon>Sordariomycetidae</taxon>
        <taxon>Sordariales</taxon>
        <taxon>Lasiosphaeriaceae</taxon>
        <taxon>Bombardia</taxon>
    </lineage>
</organism>
<comment type="subcellular location">
    <subcellularLocation>
        <location evidence="1">Membrane</location>
        <topology evidence="1">Multi-pass membrane protein</topology>
    </subcellularLocation>
</comment>
<dbReference type="GO" id="GO:0016020">
    <property type="term" value="C:membrane"/>
    <property type="evidence" value="ECO:0007669"/>
    <property type="project" value="UniProtKB-SubCell"/>
</dbReference>
<evidence type="ECO:0000256" key="1">
    <source>
        <dbReference type="ARBA" id="ARBA00004141"/>
    </source>
</evidence>
<dbReference type="Pfam" id="PF20684">
    <property type="entry name" value="Fung_rhodopsin"/>
    <property type="match status" value="1"/>
</dbReference>
<comment type="caution">
    <text evidence="8">The sequence shown here is derived from an EMBL/GenBank/DDBJ whole genome shotgun (WGS) entry which is preliminary data.</text>
</comment>
<feature type="domain" description="Rhodopsin" evidence="7">
    <location>
        <begin position="48"/>
        <end position="281"/>
    </location>
</feature>
<evidence type="ECO:0000256" key="2">
    <source>
        <dbReference type="ARBA" id="ARBA00022692"/>
    </source>
</evidence>
<feature type="transmembrane region" description="Helical" evidence="6">
    <location>
        <begin position="144"/>
        <end position="171"/>
    </location>
</feature>
<keyword evidence="4 6" id="KW-0472">Membrane</keyword>
<evidence type="ECO:0000259" key="7">
    <source>
        <dbReference type="Pfam" id="PF20684"/>
    </source>
</evidence>
<sequence length="372" mass="41459">MQQALLDGPAQLPPTGFTSNIDHPPNSNGAAIALVVICLVVTAAAWLIRLYSRISLSRTITVEDVFGLAAFGSYIGVAWCFISMLRVVGFFVHQYNVTVRTLLYMNYIIYLYAPLYGTTMLLAKTAILLEWARIFVPLGTRDTFYWACRIMLVVNGLIYVAAIIACALVCIPVEAQWNLWVTGKCLDRTALYITVSSFNLTMDLFIVLLPQWVIWRLHLTQSKKIGVSVVFSLGLVALTCAAGHVYANYVLNHAIQIGDGDTTFNFSKAFFWGFSELTCVLLVFYVTAIPKVFRRNRSTDKSATGVADVRTTNGFRVRSPVWLRSISSPSGVKGYQRTNDEDNAMSLTHVGLVQHDLKGQWQHHGIARTELQ</sequence>
<gene>
    <name evidence="8" type="ORF">B0T17DRAFT_500829</name>
</gene>
<keyword evidence="2 6" id="KW-0812">Transmembrane</keyword>
<dbReference type="AlphaFoldDB" id="A0AA39TLW2"/>
<evidence type="ECO:0000256" key="4">
    <source>
        <dbReference type="ARBA" id="ARBA00023136"/>
    </source>
</evidence>
<accession>A0AA39TLW2</accession>
<evidence type="ECO:0000313" key="8">
    <source>
        <dbReference type="EMBL" id="KAK0609906.1"/>
    </source>
</evidence>
<dbReference type="InterPro" id="IPR052337">
    <property type="entry name" value="SAT4-like"/>
</dbReference>
<name>A0AA39TLW2_9PEZI</name>
<dbReference type="PANTHER" id="PTHR33048">
    <property type="entry name" value="PTH11-LIKE INTEGRAL MEMBRANE PROTEIN (AFU_ORTHOLOGUE AFUA_5G11245)"/>
    <property type="match status" value="1"/>
</dbReference>
<feature type="transmembrane region" description="Helical" evidence="6">
    <location>
        <begin position="225"/>
        <end position="249"/>
    </location>
</feature>
<evidence type="ECO:0000313" key="9">
    <source>
        <dbReference type="Proteomes" id="UP001174934"/>
    </source>
</evidence>
<feature type="transmembrane region" description="Helical" evidence="6">
    <location>
        <begin position="68"/>
        <end position="92"/>
    </location>
</feature>
<evidence type="ECO:0000256" key="5">
    <source>
        <dbReference type="ARBA" id="ARBA00038359"/>
    </source>
</evidence>
<protein>
    <recommendedName>
        <fullName evidence="7">Rhodopsin domain-containing protein</fullName>
    </recommendedName>
</protein>
<dbReference type="PANTHER" id="PTHR33048:SF47">
    <property type="entry name" value="INTEGRAL MEMBRANE PROTEIN-RELATED"/>
    <property type="match status" value="1"/>
</dbReference>
<feature type="transmembrane region" description="Helical" evidence="6">
    <location>
        <begin position="104"/>
        <end position="123"/>
    </location>
</feature>
<feature type="transmembrane region" description="Helical" evidence="6">
    <location>
        <begin position="269"/>
        <end position="288"/>
    </location>
</feature>
<keyword evidence="9" id="KW-1185">Reference proteome</keyword>
<dbReference type="InterPro" id="IPR049326">
    <property type="entry name" value="Rhodopsin_dom_fungi"/>
</dbReference>
<dbReference type="Proteomes" id="UP001174934">
    <property type="component" value="Unassembled WGS sequence"/>
</dbReference>
<feature type="transmembrane region" description="Helical" evidence="6">
    <location>
        <begin position="29"/>
        <end position="48"/>
    </location>
</feature>
<keyword evidence="3 6" id="KW-1133">Transmembrane helix</keyword>
<dbReference type="EMBL" id="JAULSR010000011">
    <property type="protein sequence ID" value="KAK0609906.1"/>
    <property type="molecule type" value="Genomic_DNA"/>
</dbReference>
<evidence type="ECO:0000256" key="3">
    <source>
        <dbReference type="ARBA" id="ARBA00022989"/>
    </source>
</evidence>
<reference evidence="8" key="1">
    <citation type="submission" date="2023-06" db="EMBL/GenBank/DDBJ databases">
        <title>Genome-scale phylogeny and comparative genomics of the fungal order Sordariales.</title>
        <authorList>
            <consortium name="Lawrence Berkeley National Laboratory"/>
            <person name="Hensen N."/>
            <person name="Bonometti L."/>
            <person name="Westerberg I."/>
            <person name="Brannstrom I.O."/>
            <person name="Guillou S."/>
            <person name="Cros-Aarteil S."/>
            <person name="Calhoun S."/>
            <person name="Haridas S."/>
            <person name="Kuo A."/>
            <person name="Mondo S."/>
            <person name="Pangilinan J."/>
            <person name="Riley R."/>
            <person name="LaButti K."/>
            <person name="Andreopoulos B."/>
            <person name="Lipzen A."/>
            <person name="Chen C."/>
            <person name="Yanf M."/>
            <person name="Daum C."/>
            <person name="Ng V."/>
            <person name="Clum A."/>
            <person name="Steindorff A."/>
            <person name="Ohm R."/>
            <person name="Martin F."/>
            <person name="Silar P."/>
            <person name="Natvig D."/>
            <person name="Lalanne C."/>
            <person name="Gautier V."/>
            <person name="Ament-velasquez S.L."/>
            <person name="Kruys A."/>
            <person name="Hutchinson M.I."/>
            <person name="Powell A.J."/>
            <person name="Barry K."/>
            <person name="Miller A.N."/>
            <person name="Grigoriev I.V."/>
            <person name="Debuchy R."/>
            <person name="Gladieux P."/>
            <person name="Thoren M.H."/>
            <person name="Johannesson H."/>
        </authorList>
    </citation>
    <scope>NUCLEOTIDE SEQUENCE</scope>
    <source>
        <strain evidence="8">SMH3391-2</strain>
    </source>
</reference>